<comment type="caution">
    <text evidence="1">The sequence shown here is derived from an EMBL/GenBank/DDBJ whole genome shotgun (WGS) entry which is preliminary data.</text>
</comment>
<proteinExistence type="predicted"/>
<evidence type="ECO:0008006" key="3">
    <source>
        <dbReference type="Google" id="ProtNLM"/>
    </source>
</evidence>
<dbReference type="RefSeq" id="WP_390249660.1">
    <property type="nucleotide sequence ID" value="NZ_JBHSDT010000003.1"/>
</dbReference>
<gene>
    <name evidence="1" type="ORF">ACFOY7_04090</name>
</gene>
<reference evidence="2" key="1">
    <citation type="journal article" date="2019" name="Int. J. Syst. Evol. Microbiol.">
        <title>The Global Catalogue of Microorganisms (GCM) 10K type strain sequencing project: providing services to taxonomists for standard genome sequencing and annotation.</title>
        <authorList>
            <consortium name="The Broad Institute Genomics Platform"/>
            <consortium name="The Broad Institute Genome Sequencing Center for Infectious Disease"/>
            <person name="Wu L."/>
            <person name="Ma J."/>
        </authorList>
    </citation>
    <scope>NUCLEOTIDE SEQUENCE [LARGE SCALE GENOMIC DNA]</scope>
    <source>
        <strain evidence="2">CCUG 37865</strain>
    </source>
</reference>
<dbReference type="Proteomes" id="UP001595882">
    <property type="component" value="Unassembled WGS sequence"/>
</dbReference>
<accession>A0ABV8WTG3</accession>
<evidence type="ECO:0000313" key="2">
    <source>
        <dbReference type="Proteomes" id="UP001595882"/>
    </source>
</evidence>
<organism evidence="1 2">
    <name type="scientific">Gracilibacillus xinjiangensis</name>
    <dbReference type="NCBI Taxonomy" id="1193282"/>
    <lineage>
        <taxon>Bacteria</taxon>
        <taxon>Bacillati</taxon>
        <taxon>Bacillota</taxon>
        <taxon>Bacilli</taxon>
        <taxon>Bacillales</taxon>
        <taxon>Bacillaceae</taxon>
        <taxon>Gracilibacillus</taxon>
    </lineage>
</organism>
<sequence>MCRWSFHMGNSSKRLTKEQMENNVLKLAEKRNGSLTAVELAMDTDLSLEEAKAKLDDWANKGFVTIKVSESGAIIYFFNGIISSEERKMAKGVSELGFDD</sequence>
<dbReference type="EMBL" id="JBHSDT010000003">
    <property type="protein sequence ID" value="MFC4402254.1"/>
    <property type="molecule type" value="Genomic_DNA"/>
</dbReference>
<evidence type="ECO:0000313" key="1">
    <source>
        <dbReference type="EMBL" id="MFC4402254.1"/>
    </source>
</evidence>
<name>A0ABV8WTG3_9BACI</name>
<keyword evidence="2" id="KW-1185">Reference proteome</keyword>
<protein>
    <recommendedName>
        <fullName evidence="3">Winged helix-turn-helix domain-containing protein</fullName>
    </recommendedName>
</protein>